<dbReference type="InterPro" id="IPR046357">
    <property type="entry name" value="PPIase_dom_sf"/>
</dbReference>
<sequence length="201" mass="22243">MVVVEDVDFVVANEDDKYSYSVLPYDQAFGDKPNNMFFRAITTVKHYGRGSGPGATTIGKLLVHPATADLRGKVYNLLRHNATRFLMDDVYRNPGCFCPALSRAVKTMNKGEKCLLMMKPQYAFMDNGSEPASGNDCVVPSNATIQITLELVSWKIVSEVTTDNKVSKNILNEGEEYDHSNDGAVVQGQKSKPVKLKLVIF</sequence>
<organism evidence="3 4">
    <name type="scientific">Tanacetum coccineum</name>
    <dbReference type="NCBI Taxonomy" id="301880"/>
    <lineage>
        <taxon>Eukaryota</taxon>
        <taxon>Viridiplantae</taxon>
        <taxon>Streptophyta</taxon>
        <taxon>Embryophyta</taxon>
        <taxon>Tracheophyta</taxon>
        <taxon>Spermatophyta</taxon>
        <taxon>Magnoliopsida</taxon>
        <taxon>eudicotyledons</taxon>
        <taxon>Gunneridae</taxon>
        <taxon>Pentapetalae</taxon>
        <taxon>asterids</taxon>
        <taxon>campanulids</taxon>
        <taxon>Asterales</taxon>
        <taxon>Asteraceae</taxon>
        <taxon>Asteroideae</taxon>
        <taxon>Anthemideae</taxon>
        <taxon>Anthemidinae</taxon>
        <taxon>Tanacetum</taxon>
    </lineage>
</organism>
<keyword evidence="1" id="KW-0697">Rotamase</keyword>
<keyword evidence="4" id="KW-1185">Reference proteome</keyword>
<evidence type="ECO:0000256" key="1">
    <source>
        <dbReference type="PROSITE-ProRule" id="PRU00277"/>
    </source>
</evidence>
<protein>
    <recommendedName>
        <fullName evidence="1">peptidylprolyl isomerase</fullName>
        <ecNumber evidence="1">5.2.1.8</ecNumber>
    </recommendedName>
</protein>
<gene>
    <name evidence="3" type="ORF">Tco_0706670</name>
</gene>
<dbReference type="GO" id="GO:0016853">
    <property type="term" value="F:isomerase activity"/>
    <property type="evidence" value="ECO:0007669"/>
    <property type="project" value="UniProtKB-KW"/>
</dbReference>
<comment type="catalytic activity">
    <reaction evidence="1">
        <text>[protein]-peptidylproline (omega=180) = [protein]-peptidylproline (omega=0)</text>
        <dbReference type="Rhea" id="RHEA:16237"/>
        <dbReference type="Rhea" id="RHEA-COMP:10747"/>
        <dbReference type="Rhea" id="RHEA-COMP:10748"/>
        <dbReference type="ChEBI" id="CHEBI:83833"/>
        <dbReference type="ChEBI" id="CHEBI:83834"/>
        <dbReference type="EC" id="5.2.1.8"/>
    </reaction>
</comment>
<evidence type="ECO:0000313" key="3">
    <source>
        <dbReference type="EMBL" id="GJS73829.1"/>
    </source>
</evidence>
<name>A0ABQ4Y821_9ASTR</name>
<evidence type="ECO:0000259" key="2">
    <source>
        <dbReference type="PROSITE" id="PS50059"/>
    </source>
</evidence>
<proteinExistence type="predicted"/>
<accession>A0ABQ4Y821</accession>
<comment type="caution">
    <text evidence="3">The sequence shown here is derived from an EMBL/GenBank/DDBJ whole genome shotgun (WGS) entry which is preliminary data.</text>
</comment>
<reference evidence="3" key="2">
    <citation type="submission" date="2022-01" db="EMBL/GenBank/DDBJ databases">
        <authorList>
            <person name="Yamashiro T."/>
            <person name="Shiraishi A."/>
            <person name="Satake H."/>
            <person name="Nakayama K."/>
        </authorList>
    </citation>
    <scope>NUCLEOTIDE SEQUENCE</scope>
</reference>
<reference evidence="3" key="1">
    <citation type="journal article" date="2022" name="Int. J. Mol. Sci.">
        <title>Draft Genome of Tanacetum Coccineum: Genomic Comparison of Closely Related Tanacetum-Family Plants.</title>
        <authorList>
            <person name="Yamashiro T."/>
            <person name="Shiraishi A."/>
            <person name="Nakayama K."/>
            <person name="Satake H."/>
        </authorList>
    </citation>
    <scope>NUCLEOTIDE SEQUENCE</scope>
</reference>
<dbReference type="Gene3D" id="3.10.50.40">
    <property type="match status" value="1"/>
</dbReference>
<dbReference type="SUPFAM" id="SSF54534">
    <property type="entry name" value="FKBP-like"/>
    <property type="match status" value="1"/>
</dbReference>
<dbReference type="EMBL" id="BQNB010010184">
    <property type="protein sequence ID" value="GJS73829.1"/>
    <property type="molecule type" value="Genomic_DNA"/>
</dbReference>
<dbReference type="InterPro" id="IPR001179">
    <property type="entry name" value="PPIase_FKBP_dom"/>
</dbReference>
<keyword evidence="1 3" id="KW-0413">Isomerase</keyword>
<feature type="domain" description="PPIase FKBP-type" evidence="2">
    <location>
        <begin position="69"/>
        <end position="155"/>
    </location>
</feature>
<evidence type="ECO:0000313" key="4">
    <source>
        <dbReference type="Proteomes" id="UP001151760"/>
    </source>
</evidence>
<dbReference type="EC" id="5.2.1.8" evidence="1"/>
<dbReference type="Pfam" id="PF00254">
    <property type="entry name" value="FKBP_C"/>
    <property type="match status" value="1"/>
</dbReference>
<dbReference type="PROSITE" id="PS50059">
    <property type="entry name" value="FKBP_PPIASE"/>
    <property type="match status" value="1"/>
</dbReference>
<dbReference type="Proteomes" id="UP001151760">
    <property type="component" value="Unassembled WGS sequence"/>
</dbReference>